<proteinExistence type="predicted"/>
<feature type="compositionally biased region" description="Basic and acidic residues" evidence="1">
    <location>
        <begin position="135"/>
        <end position="146"/>
    </location>
</feature>
<gene>
    <name evidence="2" type="ORF">Alexandra_254</name>
</gene>
<feature type="region of interest" description="Disordered" evidence="1">
    <location>
        <begin position="416"/>
        <end position="450"/>
    </location>
</feature>
<keyword evidence="3" id="KW-1185">Reference proteome</keyword>
<evidence type="ECO:0000313" key="3">
    <source>
        <dbReference type="Proteomes" id="UP000251795"/>
    </source>
</evidence>
<feature type="region of interest" description="Disordered" evidence="1">
    <location>
        <begin position="283"/>
        <end position="309"/>
    </location>
</feature>
<sequence>MSLINPKGVQSLSAPTKAQKDAAVYMFGSKGHSIVAVLDKFSRAKEVRTAHIDGLLKLMKEGDDEEIIKFTASAAGKKSLAAAKQFAVAKTLAASIKALKLVRVPLKWIAGHSDAAAARITETKEIRARKTAGNKPEKPIKLDNPHAPEAVDMSPAALYDAAHRAKNTAPFEAVHKAVAASLKQFGLKTELAMNKIGDTLILVKAGKSVEGRISFPSSKRKLGWDNDDPNAFFLGAQNAEERDLVMDYVTTTFKNAPATVAKAYEKLWEKAAAGEFGDIPVRRVPGAKKPKPAGAKPVPEAKPAAKYTPSGKSDVTLVDELAEVTARKISAKPMQAREEYFNALRNVLQKNLPKTVVAVVSNGVTVVGKRDYVINLNDNAWTIKTGVTGKPKRIGATFDIVDLLGMLDKSILRPKPDAAKPAPAAAPAAAKPVKPAPAKPAPVKKTEAQAWSDRGLSSKIARLIPNQARKRDSFYLALSNIAYSLPNFDMSRVNIYDPGEMLSITTQFGDWRLIRGEDGWPELQLSGRHESPTVAFTTWDLAKTRYVNMFEAIEDGTYATKERLVNRLEGMVTSQTHYPNAKRPYRVNYDPADQNNYDFTLINMTPEGLRKADFKTVRDFAYNYIQHTIQYRIGHENWIEFDDTGGKPTWKIEYEGKKFLLEAHGSKAWELVRTDNGTNAPIDLGATIDPYKVSKLVMQ</sequence>
<feature type="compositionally biased region" description="Low complexity" evidence="1">
    <location>
        <begin position="419"/>
        <end position="433"/>
    </location>
</feature>
<evidence type="ECO:0000313" key="2">
    <source>
        <dbReference type="EMBL" id="AWY08511.1"/>
    </source>
</evidence>
<feature type="region of interest" description="Disordered" evidence="1">
    <location>
        <begin position="127"/>
        <end position="147"/>
    </location>
</feature>
<organism evidence="2 3">
    <name type="scientific">Erwinia phage vB_EamM_Alexandra</name>
    <dbReference type="NCBI Taxonomy" id="2201424"/>
    <lineage>
        <taxon>Viruses</taxon>
        <taxon>Duplodnaviria</taxon>
        <taxon>Heunggongvirae</taxon>
        <taxon>Uroviricota</taxon>
        <taxon>Caudoviricetes</taxon>
        <taxon>Alexandravirus</taxon>
        <taxon>Alexandravirus alexandra</taxon>
    </lineage>
</organism>
<evidence type="ECO:0000256" key="1">
    <source>
        <dbReference type="SAM" id="MobiDB-lite"/>
    </source>
</evidence>
<protein>
    <submittedName>
        <fullName evidence="2">Uncharacterized protein</fullName>
    </submittedName>
</protein>
<name>A0A2Z4QFC9_9CAUD</name>
<dbReference type="Proteomes" id="UP000251795">
    <property type="component" value="Segment"/>
</dbReference>
<reference evidence="2 3" key="1">
    <citation type="submission" date="2018-04" db="EMBL/GenBank/DDBJ databases">
        <authorList>
            <person name="Go L.Y."/>
            <person name="Mitchell J.A."/>
        </authorList>
    </citation>
    <scope>NUCLEOTIDE SEQUENCE [LARGE SCALE GENOMIC DNA]</scope>
</reference>
<feature type="compositionally biased region" description="Low complexity" evidence="1">
    <location>
        <begin position="292"/>
        <end position="306"/>
    </location>
</feature>
<accession>A0A2Z4QFC9</accession>
<dbReference type="EMBL" id="MH248138">
    <property type="protein sequence ID" value="AWY08511.1"/>
    <property type="molecule type" value="Genomic_DNA"/>
</dbReference>